<dbReference type="Proteomes" id="UP000633943">
    <property type="component" value="Unassembled WGS sequence"/>
</dbReference>
<dbReference type="EMBL" id="WTVP01000045">
    <property type="protein sequence ID" value="NMG16741.1"/>
    <property type="molecule type" value="Genomic_DNA"/>
</dbReference>
<comment type="caution">
    <text evidence="1">The sequence shown here is derived from an EMBL/GenBank/DDBJ whole genome shotgun (WGS) entry which is preliminary data.</text>
</comment>
<sequence length="72" mass="8352">MLDSLSTTPDRIVREHERRAITARSRTAWWEDERAGRAPKRLQLGARSVGWRMTDLQAWVRGEWRSTSGTEG</sequence>
<organism evidence="1 2">
    <name type="scientific">Aromatoleum bremense</name>
    <dbReference type="NCBI Taxonomy" id="76115"/>
    <lineage>
        <taxon>Bacteria</taxon>
        <taxon>Pseudomonadati</taxon>
        <taxon>Pseudomonadota</taxon>
        <taxon>Betaproteobacteria</taxon>
        <taxon>Rhodocyclales</taxon>
        <taxon>Rhodocyclaceae</taxon>
        <taxon>Aromatoleum</taxon>
    </lineage>
</organism>
<evidence type="ECO:0000313" key="1">
    <source>
        <dbReference type="EMBL" id="NMG16741.1"/>
    </source>
</evidence>
<name>A0ABX1NYU2_9RHOO</name>
<reference evidence="1 2" key="1">
    <citation type="submission" date="2019-12" db="EMBL/GenBank/DDBJ databases">
        <title>Comparative genomics gives insights into the taxonomy of the Azoarcus-Aromatoleum group and reveals separate origins of nif in the plant-associated Azoarcus and non-plant-associated Aromatoleum sub-groups.</title>
        <authorList>
            <person name="Lafos M."/>
            <person name="Maluk M."/>
            <person name="Batista M."/>
            <person name="Junghare M."/>
            <person name="Carmona M."/>
            <person name="Faoro H."/>
            <person name="Cruz L.M."/>
            <person name="Battistoni F."/>
            <person name="De Souza E."/>
            <person name="Pedrosa F."/>
            <person name="Chen W.-M."/>
            <person name="Poole P.S."/>
            <person name="Dixon R.A."/>
            <person name="James E.K."/>
        </authorList>
    </citation>
    <scope>NUCLEOTIDE SEQUENCE [LARGE SCALE GENOMIC DNA]</scope>
    <source>
        <strain evidence="1 2">PbN1</strain>
    </source>
</reference>
<dbReference type="InterPro" id="IPR010260">
    <property type="entry name" value="AlpA"/>
</dbReference>
<dbReference type="Pfam" id="PF05930">
    <property type="entry name" value="Phage_AlpA"/>
    <property type="match status" value="1"/>
</dbReference>
<protein>
    <submittedName>
        <fullName evidence="1">AlpA family phage regulatory protein</fullName>
    </submittedName>
</protein>
<dbReference type="RefSeq" id="WP_168954392.1">
    <property type="nucleotide sequence ID" value="NZ_CP059467.1"/>
</dbReference>
<evidence type="ECO:0000313" key="2">
    <source>
        <dbReference type="Proteomes" id="UP000633943"/>
    </source>
</evidence>
<gene>
    <name evidence="1" type="ORF">GPA24_14590</name>
</gene>
<keyword evidence="2" id="KW-1185">Reference proteome</keyword>
<accession>A0ABX1NYU2</accession>
<proteinExistence type="predicted"/>